<evidence type="ECO:0000313" key="2">
    <source>
        <dbReference type="Proteomes" id="UP000317909"/>
    </source>
</evidence>
<keyword evidence="2" id="KW-1185">Reference proteome</keyword>
<sequence>MKRDLDLARQLLLEIENRGADCSVSVLRTGPNHEAEERVRYHLRLLIDAGLLKEVDRTAGGVPCLRLTDAGHETIELTRSESRWREAKFACQERTGGLSLAVIRSLLAHWAFEAPRARPRRRYSLEAPVLVEGRYRGRRAPYRFDSLIDEEVDAIADDDVRYVRVRPSRLDGWRYDGIDADAIRPADFAVEPTLPEYLL</sequence>
<gene>
    <name evidence="1" type="ORF">I41_17120</name>
</gene>
<dbReference type="InterPro" id="IPR019650">
    <property type="entry name" value="DUF2513"/>
</dbReference>
<dbReference type="RefSeq" id="WP_145432092.1">
    <property type="nucleotide sequence ID" value="NZ_CP036339.1"/>
</dbReference>
<proteinExistence type="predicted"/>
<reference evidence="1 2" key="1">
    <citation type="submission" date="2019-02" db="EMBL/GenBank/DDBJ databases">
        <title>Deep-cultivation of Planctomycetes and their phenomic and genomic characterization uncovers novel biology.</title>
        <authorList>
            <person name="Wiegand S."/>
            <person name="Jogler M."/>
            <person name="Boedeker C."/>
            <person name="Pinto D."/>
            <person name="Vollmers J."/>
            <person name="Rivas-Marin E."/>
            <person name="Kohn T."/>
            <person name="Peeters S.H."/>
            <person name="Heuer A."/>
            <person name="Rast P."/>
            <person name="Oberbeckmann S."/>
            <person name="Bunk B."/>
            <person name="Jeske O."/>
            <person name="Meyerdierks A."/>
            <person name="Storesund J.E."/>
            <person name="Kallscheuer N."/>
            <person name="Luecker S."/>
            <person name="Lage O.M."/>
            <person name="Pohl T."/>
            <person name="Merkel B.J."/>
            <person name="Hornburger P."/>
            <person name="Mueller R.-W."/>
            <person name="Bruemmer F."/>
            <person name="Labrenz M."/>
            <person name="Spormann A.M."/>
            <person name="Op den Camp H."/>
            <person name="Overmann J."/>
            <person name="Amann R."/>
            <person name="Jetten M.S.M."/>
            <person name="Mascher T."/>
            <person name="Medema M.H."/>
            <person name="Devos D.P."/>
            <person name="Kaster A.-K."/>
            <person name="Ovreas L."/>
            <person name="Rohde M."/>
            <person name="Galperin M.Y."/>
            <person name="Jogler C."/>
        </authorList>
    </citation>
    <scope>NUCLEOTIDE SEQUENCE [LARGE SCALE GENOMIC DNA]</scope>
    <source>
        <strain evidence="1 2">I41</strain>
    </source>
</reference>
<dbReference type="Pfam" id="PF10711">
    <property type="entry name" value="DUF2513"/>
    <property type="match status" value="1"/>
</dbReference>
<accession>A0A517TVZ2</accession>
<name>A0A517TVZ2_9BACT</name>
<evidence type="ECO:0008006" key="3">
    <source>
        <dbReference type="Google" id="ProtNLM"/>
    </source>
</evidence>
<dbReference type="OrthoDB" id="6960201at2"/>
<organism evidence="1 2">
    <name type="scientific">Lacipirellula limnantheis</name>
    <dbReference type="NCBI Taxonomy" id="2528024"/>
    <lineage>
        <taxon>Bacteria</taxon>
        <taxon>Pseudomonadati</taxon>
        <taxon>Planctomycetota</taxon>
        <taxon>Planctomycetia</taxon>
        <taxon>Pirellulales</taxon>
        <taxon>Lacipirellulaceae</taxon>
        <taxon>Lacipirellula</taxon>
    </lineage>
</organism>
<evidence type="ECO:0000313" key="1">
    <source>
        <dbReference type="EMBL" id="QDT72532.1"/>
    </source>
</evidence>
<dbReference type="KEGG" id="llh:I41_17120"/>
<dbReference type="AlphaFoldDB" id="A0A517TVZ2"/>
<dbReference type="EMBL" id="CP036339">
    <property type="protein sequence ID" value="QDT72532.1"/>
    <property type="molecule type" value="Genomic_DNA"/>
</dbReference>
<protein>
    <recommendedName>
        <fullName evidence="3">DUF2513 domain-containing protein</fullName>
    </recommendedName>
</protein>
<dbReference type="Proteomes" id="UP000317909">
    <property type="component" value="Chromosome"/>
</dbReference>